<dbReference type="InterPro" id="IPR011008">
    <property type="entry name" value="Dimeric_a/b-barrel"/>
</dbReference>
<dbReference type="EMBL" id="LQZT01000012">
    <property type="protein sequence ID" value="OCW57688.1"/>
    <property type="molecule type" value="Genomic_DNA"/>
</dbReference>
<dbReference type="RefSeq" id="WP_066177835.1">
    <property type="nucleotide sequence ID" value="NZ_LQZT01000012.1"/>
</dbReference>
<proteinExistence type="predicted"/>
<name>A0A1C1YVX3_9HYPH</name>
<evidence type="ECO:0000313" key="2">
    <source>
        <dbReference type="Proteomes" id="UP000094795"/>
    </source>
</evidence>
<reference evidence="1 2" key="1">
    <citation type="submission" date="2015-12" db="EMBL/GenBank/DDBJ databases">
        <authorList>
            <person name="Shamseldin A."/>
            <person name="Moawad H."/>
            <person name="Abd El-Rahim W.M."/>
            <person name="Sadowsky M.J."/>
        </authorList>
    </citation>
    <scope>NUCLEOTIDE SEQUENCE [LARGE SCALE GENOMIC DNA]</scope>
    <source>
        <strain evidence="1 2">JC234</strain>
    </source>
</reference>
<accession>A0A1C1YVX3</accession>
<keyword evidence="2" id="KW-1185">Reference proteome</keyword>
<comment type="caution">
    <text evidence="1">The sequence shown here is derived from an EMBL/GenBank/DDBJ whole genome shotgun (WGS) entry which is preliminary data.</text>
</comment>
<dbReference type="Gene3D" id="3.30.70.100">
    <property type="match status" value="1"/>
</dbReference>
<evidence type="ECO:0000313" key="1">
    <source>
        <dbReference type="EMBL" id="OCW57688.1"/>
    </source>
</evidence>
<evidence type="ECO:0008006" key="3">
    <source>
        <dbReference type="Google" id="ProtNLM"/>
    </source>
</evidence>
<dbReference type="AlphaFoldDB" id="A0A1C1YVX3"/>
<organism evidence="1 2">
    <name type="scientific">Hoeflea olei</name>
    <dbReference type="NCBI Taxonomy" id="1480615"/>
    <lineage>
        <taxon>Bacteria</taxon>
        <taxon>Pseudomonadati</taxon>
        <taxon>Pseudomonadota</taxon>
        <taxon>Alphaproteobacteria</taxon>
        <taxon>Hyphomicrobiales</taxon>
        <taxon>Rhizobiaceae</taxon>
        <taxon>Hoeflea</taxon>
    </lineage>
</organism>
<protein>
    <recommendedName>
        <fullName evidence="3">ABM domain-containing protein</fullName>
    </recommendedName>
</protein>
<gene>
    <name evidence="1" type="ORF">AWJ14_02445</name>
</gene>
<dbReference type="STRING" id="1480615.AWJ14_02445"/>
<sequence>MSKNVIETVTFTLNDGVSREDFVAAAMAMSAWVKERPGFLARRLSCTEDGTWIEHVQWADMNAAKAAAAEIGKAPGNAGFLAAINGPTVQLMHSELEVAIG</sequence>
<dbReference type="Proteomes" id="UP000094795">
    <property type="component" value="Unassembled WGS sequence"/>
</dbReference>
<dbReference type="SUPFAM" id="SSF54909">
    <property type="entry name" value="Dimeric alpha+beta barrel"/>
    <property type="match status" value="1"/>
</dbReference>
<dbReference type="OrthoDB" id="1445730at2"/>